<evidence type="ECO:0000313" key="3">
    <source>
        <dbReference type="EMBL" id="SNZ12312.1"/>
    </source>
</evidence>
<dbReference type="PANTHER" id="PTHR39962:SF1">
    <property type="entry name" value="LPXI FAMILY PROTEIN"/>
    <property type="match status" value="1"/>
</dbReference>
<dbReference type="PANTHER" id="PTHR39962">
    <property type="entry name" value="BLL4848 PROTEIN"/>
    <property type="match status" value="1"/>
</dbReference>
<evidence type="ECO:0000259" key="1">
    <source>
        <dbReference type="Pfam" id="PF06230"/>
    </source>
</evidence>
<dbReference type="InterPro" id="IPR043167">
    <property type="entry name" value="LpxI_C_sf"/>
</dbReference>
<dbReference type="InterPro" id="IPR041255">
    <property type="entry name" value="LpxI_N"/>
</dbReference>
<dbReference type="InterPro" id="IPR010415">
    <property type="entry name" value="LpxI_C"/>
</dbReference>
<protein>
    <recommendedName>
        <fullName evidence="5">UDP-2,3-diacylglucosamine pyrophosphatase LpxI</fullName>
    </recommendedName>
</protein>
<organism evidence="3 4">
    <name type="scientific">Hydrogenobacter hydrogenophilus</name>
    <dbReference type="NCBI Taxonomy" id="35835"/>
    <lineage>
        <taxon>Bacteria</taxon>
        <taxon>Pseudomonadati</taxon>
        <taxon>Aquificota</taxon>
        <taxon>Aquificia</taxon>
        <taxon>Aquificales</taxon>
        <taxon>Aquificaceae</taxon>
        <taxon>Hydrogenobacter</taxon>
    </lineage>
</organism>
<dbReference type="AlphaFoldDB" id="A0A285NS20"/>
<evidence type="ECO:0000259" key="2">
    <source>
        <dbReference type="Pfam" id="PF17930"/>
    </source>
</evidence>
<accession>A0A285NS20</accession>
<dbReference type="Gene3D" id="3.40.50.20">
    <property type="match status" value="1"/>
</dbReference>
<proteinExistence type="predicted"/>
<gene>
    <name evidence="3" type="ORF">SAMN06265353_0537</name>
</gene>
<keyword evidence="4" id="KW-1185">Reference proteome</keyword>
<dbReference type="Pfam" id="PF06230">
    <property type="entry name" value="LpxI_C"/>
    <property type="match status" value="1"/>
</dbReference>
<name>A0A285NS20_9AQUI</name>
<dbReference type="Proteomes" id="UP000218627">
    <property type="component" value="Unassembled WGS sequence"/>
</dbReference>
<evidence type="ECO:0000313" key="4">
    <source>
        <dbReference type="Proteomes" id="UP000218627"/>
    </source>
</evidence>
<dbReference type="EMBL" id="OBEN01000001">
    <property type="protein sequence ID" value="SNZ12312.1"/>
    <property type="molecule type" value="Genomic_DNA"/>
</dbReference>
<dbReference type="Gene3D" id="3.40.140.80">
    <property type="match status" value="1"/>
</dbReference>
<dbReference type="OrthoDB" id="9789836at2"/>
<feature type="domain" description="LpxI C-terminal" evidence="1">
    <location>
        <begin position="129"/>
        <end position="257"/>
    </location>
</feature>
<evidence type="ECO:0008006" key="5">
    <source>
        <dbReference type="Google" id="ProtNLM"/>
    </source>
</evidence>
<feature type="domain" description="LpxI N-terminal" evidence="2">
    <location>
        <begin position="2"/>
        <end position="126"/>
    </location>
</feature>
<reference evidence="4" key="1">
    <citation type="submission" date="2017-09" db="EMBL/GenBank/DDBJ databases">
        <authorList>
            <person name="Varghese N."/>
            <person name="Submissions S."/>
        </authorList>
    </citation>
    <scope>NUCLEOTIDE SEQUENCE [LARGE SCALE GENOMIC DNA]</scope>
    <source>
        <strain evidence="4">DSM 2913</strain>
    </source>
</reference>
<dbReference type="Pfam" id="PF17930">
    <property type="entry name" value="LpxI_N"/>
    <property type="match status" value="1"/>
</dbReference>
<sequence length="265" mass="29572">MRVCLIAGWGELPQVFQKEATKKGVEVFTVGVKGITTIRADEYLPIGKVGRLIDLLEKKDIKNIVMLGKFEQKFMFSYLFTFDTVALSILKKAKDRKPQTIIETFMRELEKRGFEFIDPKPYLENLLAPKGRIGNVEPSKDAMEDALWGMPIAKQIANLDIGQTIVVKDKAVVSVEAMEGTQSAIERAGKLAGRNCRIIKVARTHQDFRIDVPVVGPHTVEAVKKIKGDAIFVEAGKIYIVDLEKTVKLANINGIALYGMEYSLT</sequence>
<dbReference type="InterPro" id="IPR053174">
    <property type="entry name" value="LpxI"/>
</dbReference>
<dbReference type="RefSeq" id="WP_096600785.1">
    <property type="nucleotide sequence ID" value="NZ_OBEN01000001.1"/>
</dbReference>